<dbReference type="InterPro" id="IPR000618">
    <property type="entry name" value="Insect_cuticle"/>
</dbReference>
<evidence type="ECO:0000256" key="1">
    <source>
        <dbReference type="ARBA" id="ARBA00022460"/>
    </source>
</evidence>
<gene>
    <name evidence="5" type="primary">resilin_76</name>
    <name evidence="5" type="ORF">FJT64_004637</name>
</gene>
<dbReference type="AlphaFoldDB" id="A0A6A4VPA3"/>
<dbReference type="GO" id="GO:0042302">
    <property type="term" value="F:structural constituent of cuticle"/>
    <property type="evidence" value="ECO:0007669"/>
    <property type="project" value="UniProtKB-UniRule"/>
</dbReference>
<dbReference type="GO" id="GO:0005615">
    <property type="term" value="C:extracellular space"/>
    <property type="evidence" value="ECO:0007669"/>
    <property type="project" value="TreeGrafter"/>
</dbReference>
<dbReference type="Pfam" id="PF00379">
    <property type="entry name" value="Chitin_bind_4"/>
    <property type="match status" value="1"/>
</dbReference>
<dbReference type="PROSITE" id="PS51155">
    <property type="entry name" value="CHIT_BIND_RR_2"/>
    <property type="match status" value="1"/>
</dbReference>
<feature type="signal peptide" evidence="4">
    <location>
        <begin position="1"/>
        <end position="19"/>
    </location>
</feature>
<dbReference type="EMBL" id="VIIS01001452">
    <property type="protein sequence ID" value="KAF0297997.1"/>
    <property type="molecule type" value="Genomic_DNA"/>
</dbReference>
<dbReference type="PANTHER" id="PTHR12236">
    <property type="entry name" value="STRUCTURAL CONTITUENT OF CUTICLE"/>
    <property type="match status" value="1"/>
</dbReference>
<dbReference type="OrthoDB" id="6423516at2759"/>
<protein>
    <submittedName>
        <fullName evidence="5">Pro-resilin</fullName>
    </submittedName>
</protein>
<name>A0A6A4VPA3_AMPAM</name>
<keyword evidence="1 2" id="KW-0193">Cuticle</keyword>
<reference evidence="5 6" key="1">
    <citation type="submission" date="2019-07" db="EMBL/GenBank/DDBJ databases">
        <title>Draft genome assembly of a fouling barnacle, Amphibalanus amphitrite (Darwin, 1854): The first reference genome for Thecostraca.</title>
        <authorList>
            <person name="Kim W."/>
        </authorList>
    </citation>
    <scope>NUCLEOTIDE SEQUENCE [LARGE SCALE GENOMIC DNA]</scope>
    <source>
        <strain evidence="5">SNU_AA5</strain>
        <tissue evidence="5">Soma without cirri and trophi</tissue>
    </source>
</reference>
<keyword evidence="6" id="KW-1185">Reference proteome</keyword>
<feature type="region of interest" description="Disordered" evidence="3">
    <location>
        <begin position="227"/>
        <end position="264"/>
    </location>
</feature>
<evidence type="ECO:0000313" key="6">
    <source>
        <dbReference type="Proteomes" id="UP000440578"/>
    </source>
</evidence>
<keyword evidence="4" id="KW-0732">Signal</keyword>
<dbReference type="Proteomes" id="UP000440578">
    <property type="component" value="Unassembled WGS sequence"/>
</dbReference>
<feature type="compositionally biased region" description="Polar residues" evidence="3">
    <location>
        <begin position="227"/>
        <end position="237"/>
    </location>
</feature>
<proteinExistence type="predicted"/>
<feature type="compositionally biased region" description="Gly residues" evidence="3">
    <location>
        <begin position="168"/>
        <end position="209"/>
    </location>
</feature>
<comment type="caution">
    <text evidence="5">The sequence shown here is derived from an EMBL/GenBank/DDBJ whole genome shotgun (WGS) entry which is preliminary data.</text>
</comment>
<evidence type="ECO:0000256" key="3">
    <source>
        <dbReference type="SAM" id="MobiDB-lite"/>
    </source>
</evidence>
<dbReference type="GO" id="GO:0031012">
    <property type="term" value="C:extracellular matrix"/>
    <property type="evidence" value="ECO:0007669"/>
    <property type="project" value="TreeGrafter"/>
</dbReference>
<accession>A0A6A4VPA3</accession>
<dbReference type="InterPro" id="IPR051217">
    <property type="entry name" value="Insect_Cuticle_Struc_Prot"/>
</dbReference>
<feature type="region of interest" description="Disordered" evidence="3">
    <location>
        <begin position="163"/>
        <end position="209"/>
    </location>
</feature>
<dbReference type="PANTHER" id="PTHR12236:SF79">
    <property type="entry name" value="CUTICULAR PROTEIN 50CB-RELATED"/>
    <property type="match status" value="1"/>
</dbReference>
<evidence type="ECO:0000256" key="4">
    <source>
        <dbReference type="SAM" id="SignalP"/>
    </source>
</evidence>
<feature type="chain" id="PRO_5025399549" evidence="4">
    <location>
        <begin position="20"/>
        <end position="264"/>
    </location>
</feature>
<organism evidence="5 6">
    <name type="scientific">Amphibalanus amphitrite</name>
    <name type="common">Striped barnacle</name>
    <name type="synonym">Balanus amphitrite</name>
    <dbReference type="NCBI Taxonomy" id="1232801"/>
    <lineage>
        <taxon>Eukaryota</taxon>
        <taxon>Metazoa</taxon>
        <taxon>Ecdysozoa</taxon>
        <taxon>Arthropoda</taxon>
        <taxon>Crustacea</taxon>
        <taxon>Multicrustacea</taxon>
        <taxon>Cirripedia</taxon>
        <taxon>Thoracica</taxon>
        <taxon>Thoracicalcarea</taxon>
        <taxon>Balanomorpha</taxon>
        <taxon>Balanoidea</taxon>
        <taxon>Balanidae</taxon>
        <taxon>Amphibalaninae</taxon>
        <taxon>Amphibalanus</taxon>
    </lineage>
</organism>
<dbReference type="PROSITE" id="PS51257">
    <property type="entry name" value="PROKAR_LIPOPROTEIN"/>
    <property type="match status" value="1"/>
</dbReference>
<sequence length="264" mass="25837">MSACGRLLVAAAAVAAASCSPQYGAPPVSSDTQSYGAPLESAAAAQGFGSATNFPQNNGGGFGQGGAAGFGGNNGGRFVSSSAGAGPANSFDGQGMPYNFDWAVREPDYGNDFDHQEESDGVVTSGQYRVNLPDGRVQIVTYTVEGDSGFQATVTYEGEAQYPPAGAGQAGGGGFSQGGGGFSQGGGGFNQGNGGSFNQGNGGSYNQGNGGGFNQALGGGFSQSASTAFGQQSGSYNQAGAGGAFQSQGANRGTARPSTSYGAF</sequence>
<evidence type="ECO:0000313" key="5">
    <source>
        <dbReference type="EMBL" id="KAF0297997.1"/>
    </source>
</evidence>
<evidence type="ECO:0000256" key="2">
    <source>
        <dbReference type="PROSITE-ProRule" id="PRU00497"/>
    </source>
</evidence>